<evidence type="ECO:0000256" key="1">
    <source>
        <dbReference type="ARBA" id="ARBA00001974"/>
    </source>
</evidence>
<proteinExistence type="predicted"/>
<keyword evidence="5" id="KW-0560">Oxidoreductase</keyword>
<dbReference type="GO" id="GO:0046872">
    <property type="term" value="F:metal ion binding"/>
    <property type="evidence" value="ECO:0007669"/>
    <property type="project" value="UniProtKB-KW"/>
</dbReference>
<dbReference type="SUPFAM" id="SSF46548">
    <property type="entry name" value="alpha-helical ferredoxin"/>
    <property type="match status" value="1"/>
</dbReference>
<dbReference type="InterPro" id="IPR016169">
    <property type="entry name" value="FAD-bd_PCMH_sub2"/>
</dbReference>
<dbReference type="Pfam" id="PF13534">
    <property type="entry name" value="Fer4_17"/>
    <property type="match status" value="1"/>
</dbReference>
<dbReference type="SUPFAM" id="SSF55103">
    <property type="entry name" value="FAD-linked oxidases, C-terminal domain"/>
    <property type="match status" value="1"/>
</dbReference>
<comment type="cofactor">
    <cofactor evidence="1">
        <name>FAD</name>
        <dbReference type="ChEBI" id="CHEBI:57692"/>
    </cofactor>
</comment>
<keyword evidence="2" id="KW-0285">Flavoprotein</keyword>
<name>A0A4R6HAN0_9BACT</name>
<organism evidence="10 11">
    <name type="scientific">Sunxiuqinia elliptica</name>
    <dbReference type="NCBI Taxonomy" id="655355"/>
    <lineage>
        <taxon>Bacteria</taxon>
        <taxon>Pseudomonadati</taxon>
        <taxon>Bacteroidota</taxon>
        <taxon>Bacteroidia</taxon>
        <taxon>Marinilabiliales</taxon>
        <taxon>Prolixibacteraceae</taxon>
        <taxon>Sunxiuqinia</taxon>
    </lineage>
</organism>
<dbReference type="InterPro" id="IPR006094">
    <property type="entry name" value="Oxid_FAD_bind_N"/>
</dbReference>
<protein>
    <submittedName>
        <fullName evidence="10">FAD/FMN-containing dehydrogenase</fullName>
    </submittedName>
</protein>
<dbReference type="Gene3D" id="1.10.45.10">
    <property type="entry name" value="Vanillyl-alcohol Oxidase, Chain A, domain 4"/>
    <property type="match status" value="1"/>
</dbReference>
<dbReference type="GO" id="GO:0008720">
    <property type="term" value="F:D-lactate dehydrogenase (NAD+) activity"/>
    <property type="evidence" value="ECO:0007669"/>
    <property type="project" value="TreeGrafter"/>
</dbReference>
<dbReference type="AlphaFoldDB" id="A0A4R6HAN0"/>
<dbReference type="GO" id="GO:1903457">
    <property type="term" value="P:lactate catabolic process"/>
    <property type="evidence" value="ECO:0007669"/>
    <property type="project" value="TreeGrafter"/>
</dbReference>
<dbReference type="InterPro" id="IPR016164">
    <property type="entry name" value="FAD-linked_Oxase-like_C"/>
</dbReference>
<evidence type="ECO:0000256" key="6">
    <source>
        <dbReference type="ARBA" id="ARBA00023004"/>
    </source>
</evidence>
<evidence type="ECO:0000256" key="4">
    <source>
        <dbReference type="ARBA" id="ARBA00022827"/>
    </source>
</evidence>
<evidence type="ECO:0000256" key="2">
    <source>
        <dbReference type="ARBA" id="ARBA00022630"/>
    </source>
</evidence>
<dbReference type="Proteomes" id="UP000294848">
    <property type="component" value="Unassembled WGS sequence"/>
</dbReference>
<evidence type="ECO:0000259" key="8">
    <source>
        <dbReference type="PROSITE" id="PS51379"/>
    </source>
</evidence>
<dbReference type="PANTHER" id="PTHR11748">
    <property type="entry name" value="D-LACTATE DEHYDROGENASE"/>
    <property type="match status" value="1"/>
</dbReference>
<evidence type="ECO:0000256" key="5">
    <source>
        <dbReference type="ARBA" id="ARBA00023002"/>
    </source>
</evidence>
<dbReference type="GO" id="GO:0004458">
    <property type="term" value="F:D-lactate dehydrogenase (cytochrome) activity"/>
    <property type="evidence" value="ECO:0007669"/>
    <property type="project" value="TreeGrafter"/>
</dbReference>
<evidence type="ECO:0000256" key="3">
    <source>
        <dbReference type="ARBA" id="ARBA00022723"/>
    </source>
</evidence>
<gene>
    <name evidence="10" type="ORF">DET52_101780</name>
</gene>
<dbReference type="Pfam" id="PF01565">
    <property type="entry name" value="FAD_binding_4"/>
    <property type="match status" value="1"/>
</dbReference>
<dbReference type="EMBL" id="SNWI01000001">
    <property type="protein sequence ID" value="TDO05420.1"/>
    <property type="molecule type" value="Genomic_DNA"/>
</dbReference>
<reference evidence="10 11" key="1">
    <citation type="submission" date="2019-03" db="EMBL/GenBank/DDBJ databases">
        <title>Freshwater and sediment microbial communities from various areas in North America, analyzing microbe dynamics in response to fracking.</title>
        <authorList>
            <person name="Lamendella R."/>
        </authorList>
    </citation>
    <scope>NUCLEOTIDE SEQUENCE [LARGE SCALE GENOMIC DNA]</scope>
    <source>
        <strain evidence="10 11">114D</strain>
    </source>
</reference>
<keyword evidence="4" id="KW-0274">FAD</keyword>
<feature type="domain" description="FAD-binding PCMH-type" evidence="9">
    <location>
        <begin position="40"/>
        <end position="281"/>
    </location>
</feature>
<dbReference type="InterPro" id="IPR016166">
    <property type="entry name" value="FAD-bd_PCMH"/>
</dbReference>
<keyword evidence="7" id="KW-0411">Iron-sulfur</keyword>
<evidence type="ECO:0000313" key="11">
    <source>
        <dbReference type="Proteomes" id="UP000294848"/>
    </source>
</evidence>
<dbReference type="InterPro" id="IPR004113">
    <property type="entry name" value="FAD-bd_oxidored_4_C"/>
</dbReference>
<sequence length="978" mass="109611">MFGMKESPLNKFSELSGNIAGDVYTDRTHRILYATDASSYRELPQAVTRPKNKNDIKNLIAFASRNRTSIIPRGAGTSLAGQVVGPGIVVDVSKYMNRILELNTAERWVWVEPGVVLAELNQFLAPHGLQFGPETSTANRCVIGGMLGNNSCGLHSLVYGSVRDHILEVETILSDGSEVTFRELSTDAFEQKCKGHPDLLETKIYNKIHEILSVPENQAEIRKEFPDPRIRRRNNGYALDILLETDPFTGNGQKINVSKLLAGSEGTLAFSTKIKLNLIPLPKKYKGLVCAHFTSMQEAAKANIIALNHQPVAIELTDDYILNCTKDNIEQRKNRFFIQGEPKVVLFIEFESDDPDEIHQKARQLELDLKNAGYGYHFPLYSEAGDIAKLWDLRKAGLGVLLNIPGDKRSVQVIEDTAVHPEVYPEFITEVEQILQTHQIECAYYAHLATGELHLSPLLNLKDSDDVATYYKLAKGIALLVKKYRGSLSGEHGDGRLRGEFIPLMLGEHNYRLLKELKKAWDPDQILNPGKITDTPSIVENMRYLLDQPAKKIETSFPFPEKSGLLYAAEKCSGSGDCRKSSLIGGTMCPTFMATRDEDKTTRGRANLLREFLTRSDKKNPFDHRELYEVMDLCLSCKACKSECPSNVDMAKLKAEFLQHYYENHSIPLRTRLIAYLPRLNRLGMAFRPMTNFLTGNNLFKQTIGFAKERSVPALSKITLKRWDKQNHRLPKSGKNKKVYLFADEFTNFNESEIGIKTILLLNKLGYEVVIPKHIESGRTFLSKGLLKTAKKVAAENVALLKDLVTDETPLVGIEPSAILTFRDEYPELLNGTLQEAAASLAKNALMLDEFITREAAKGLIRPEQFTTEPRQIKLHGHCQQKAIASTEATKKMLSLPVSFRVEEIKSGCCGMAGSFGYEKEHYELSMRIGELVLFPEVRKTSSETRIAAPGTSCRHQIKDGTGKQAQHPVEILLDAIL</sequence>
<dbReference type="Gene3D" id="3.30.70.2740">
    <property type="match status" value="1"/>
</dbReference>
<keyword evidence="3" id="KW-0479">Metal-binding</keyword>
<evidence type="ECO:0000313" key="10">
    <source>
        <dbReference type="EMBL" id="TDO05420.1"/>
    </source>
</evidence>
<dbReference type="InterPro" id="IPR016171">
    <property type="entry name" value="Vanillyl_alc_oxidase_C-sub2"/>
</dbReference>
<dbReference type="PANTHER" id="PTHR11748:SF119">
    <property type="entry name" value="D-2-HYDROXYGLUTARATE DEHYDROGENASE"/>
    <property type="match status" value="1"/>
</dbReference>
<dbReference type="PROSITE" id="PS51379">
    <property type="entry name" value="4FE4S_FER_2"/>
    <property type="match status" value="1"/>
</dbReference>
<feature type="domain" description="4Fe-4S ferredoxin-type" evidence="8">
    <location>
        <begin position="624"/>
        <end position="656"/>
    </location>
</feature>
<accession>A0A4R6HAN0</accession>
<dbReference type="Pfam" id="PF02913">
    <property type="entry name" value="FAD-oxidase_C"/>
    <property type="match status" value="1"/>
</dbReference>
<comment type="caution">
    <text evidence="10">The sequence shown here is derived from an EMBL/GenBank/DDBJ whole genome shotgun (WGS) entry which is preliminary data.</text>
</comment>
<evidence type="ECO:0000256" key="7">
    <source>
        <dbReference type="ARBA" id="ARBA00023014"/>
    </source>
</evidence>
<keyword evidence="6" id="KW-0408">Iron</keyword>
<dbReference type="GO" id="GO:0051536">
    <property type="term" value="F:iron-sulfur cluster binding"/>
    <property type="evidence" value="ECO:0007669"/>
    <property type="project" value="UniProtKB-KW"/>
</dbReference>
<dbReference type="GO" id="GO:0071949">
    <property type="term" value="F:FAD binding"/>
    <property type="evidence" value="ECO:0007669"/>
    <property type="project" value="InterPro"/>
</dbReference>
<dbReference type="SUPFAM" id="SSF56176">
    <property type="entry name" value="FAD-binding/transporter-associated domain-like"/>
    <property type="match status" value="1"/>
</dbReference>
<dbReference type="InterPro" id="IPR017896">
    <property type="entry name" value="4Fe4S_Fe-S-bd"/>
</dbReference>
<dbReference type="PROSITE" id="PS51387">
    <property type="entry name" value="FAD_PCMH"/>
    <property type="match status" value="1"/>
</dbReference>
<dbReference type="InterPro" id="IPR036318">
    <property type="entry name" value="FAD-bd_PCMH-like_sf"/>
</dbReference>
<dbReference type="Gene3D" id="3.30.465.10">
    <property type="match status" value="1"/>
</dbReference>
<dbReference type="PROSITE" id="PS00198">
    <property type="entry name" value="4FE4S_FER_1"/>
    <property type="match status" value="1"/>
</dbReference>
<dbReference type="InterPro" id="IPR017900">
    <property type="entry name" value="4Fe4S_Fe_S_CS"/>
</dbReference>
<evidence type="ECO:0000259" key="9">
    <source>
        <dbReference type="PROSITE" id="PS51387"/>
    </source>
</evidence>